<dbReference type="Proteomes" id="UP000664218">
    <property type="component" value="Unassembled WGS sequence"/>
</dbReference>
<feature type="transmembrane region" description="Helical" evidence="1">
    <location>
        <begin position="7"/>
        <end position="27"/>
    </location>
</feature>
<gene>
    <name evidence="2" type="ORF">J3A84_10625</name>
</gene>
<comment type="caution">
    <text evidence="2">The sequence shown here is derived from an EMBL/GenBank/DDBJ whole genome shotgun (WGS) entry which is preliminary data.</text>
</comment>
<name>A0A939KJW9_9CLOT</name>
<keyword evidence="1" id="KW-1133">Transmembrane helix</keyword>
<keyword evidence="1" id="KW-0472">Membrane</keyword>
<keyword evidence="1" id="KW-0812">Transmembrane</keyword>
<evidence type="ECO:0000313" key="3">
    <source>
        <dbReference type="Proteomes" id="UP000664218"/>
    </source>
</evidence>
<dbReference type="AlphaFoldDB" id="A0A939KJW9"/>
<protein>
    <submittedName>
        <fullName evidence="2">Uncharacterized protein</fullName>
    </submittedName>
</protein>
<evidence type="ECO:0000313" key="2">
    <source>
        <dbReference type="EMBL" id="MBO1265486.1"/>
    </source>
</evidence>
<dbReference type="RefSeq" id="WP_207600014.1">
    <property type="nucleotide sequence ID" value="NZ_JAFNJU010000008.1"/>
</dbReference>
<dbReference type="EMBL" id="JAFNJU010000008">
    <property type="protein sequence ID" value="MBO1265486.1"/>
    <property type="molecule type" value="Genomic_DNA"/>
</dbReference>
<reference evidence="2" key="1">
    <citation type="submission" date="2021-03" db="EMBL/GenBank/DDBJ databases">
        <title>Proteiniclasticum marinus sp. nov., isolated from tidal flat sediment.</title>
        <authorList>
            <person name="Namirimu T."/>
            <person name="Yang J.-A."/>
            <person name="Yang S.-H."/>
            <person name="Kim Y.-J."/>
            <person name="Kwon K.K."/>
        </authorList>
    </citation>
    <scope>NUCLEOTIDE SEQUENCE</scope>
    <source>
        <strain evidence="2">SCR006</strain>
    </source>
</reference>
<accession>A0A939KJW9</accession>
<evidence type="ECO:0000256" key="1">
    <source>
        <dbReference type="SAM" id="Phobius"/>
    </source>
</evidence>
<sequence length="154" mass="18177">MNRKVEYILIALILMGVTYWILSAVPFKTDVEKRIPVRIYEDGEHVMDSEVLIEGEIGKYLFSGRQHFTGKFHLLELPEEATDSYITWMVNSDIQKIQSISAPRGETISMDRWMFIDKEMDSFVFYFEDGQKMATTSGELMEWFKENYRFSRES</sequence>
<keyword evidence="3" id="KW-1185">Reference proteome</keyword>
<organism evidence="2 3">
    <name type="scientific">Proteiniclasticum aestuarii</name>
    <dbReference type="NCBI Taxonomy" id="2817862"/>
    <lineage>
        <taxon>Bacteria</taxon>
        <taxon>Bacillati</taxon>
        <taxon>Bacillota</taxon>
        <taxon>Clostridia</taxon>
        <taxon>Eubacteriales</taxon>
        <taxon>Clostridiaceae</taxon>
        <taxon>Proteiniclasticum</taxon>
    </lineage>
</organism>
<proteinExistence type="predicted"/>